<gene>
    <name evidence="2" type="ORF">ACFPT7_04985</name>
</gene>
<dbReference type="Proteomes" id="UP001596091">
    <property type="component" value="Unassembled WGS sequence"/>
</dbReference>
<feature type="region of interest" description="Disordered" evidence="1">
    <location>
        <begin position="138"/>
        <end position="169"/>
    </location>
</feature>
<evidence type="ECO:0000256" key="1">
    <source>
        <dbReference type="SAM" id="MobiDB-lite"/>
    </source>
</evidence>
<name>A0ABW1EBG6_9BACT</name>
<accession>A0ABW1EBG6</accession>
<dbReference type="RefSeq" id="WP_263337078.1">
    <property type="nucleotide sequence ID" value="NZ_JAGSYH010000004.1"/>
</dbReference>
<evidence type="ECO:0000313" key="2">
    <source>
        <dbReference type="EMBL" id="MFC5861637.1"/>
    </source>
</evidence>
<organism evidence="2 3">
    <name type="scientific">Acidicapsa dinghuensis</name>
    <dbReference type="NCBI Taxonomy" id="2218256"/>
    <lineage>
        <taxon>Bacteria</taxon>
        <taxon>Pseudomonadati</taxon>
        <taxon>Acidobacteriota</taxon>
        <taxon>Terriglobia</taxon>
        <taxon>Terriglobales</taxon>
        <taxon>Acidobacteriaceae</taxon>
        <taxon>Acidicapsa</taxon>
    </lineage>
</organism>
<dbReference type="EMBL" id="JBHSPH010000002">
    <property type="protein sequence ID" value="MFC5861637.1"/>
    <property type="molecule type" value="Genomic_DNA"/>
</dbReference>
<protein>
    <recommendedName>
        <fullName evidence="4">DUF721 domain-containing protein</fullName>
    </recommendedName>
</protein>
<sequence>MVVRTHEKHPDSRGIVGLHIGVLNVQEHFPRGLEAVELELDHLRIVCTLEPAFWSDSPVIHDQRLSLWLEAKRTSGKLSGKSAPVVLVPLEDGRAFRLQLMSKEEAERAVAAEDVKATPTVVANQPARSVVLLDRRQRDAEHVPERRRTARHKLLNLGGDERSSIAASH</sequence>
<keyword evidence="3" id="KW-1185">Reference proteome</keyword>
<evidence type="ECO:0000313" key="3">
    <source>
        <dbReference type="Proteomes" id="UP001596091"/>
    </source>
</evidence>
<proteinExistence type="predicted"/>
<comment type="caution">
    <text evidence="2">The sequence shown here is derived from an EMBL/GenBank/DDBJ whole genome shotgun (WGS) entry which is preliminary data.</text>
</comment>
<feature type="compositionally biased region" description="Basic and acidic residues" evidence="1">
    <location>
        <begin position="138"/>
        <end position="147"/>
    </location>
</feature>
<reference evidence="3" key="1">
    <citation type="journal article" date="2019" name="Int. J. Syst. Evol. Microbiol.">
        <title>The Global Catalogue of Microorganisms (GCM) 10K type strain sequencing project: providing services to taxonomists for standard genome sequencing and annotation.</title>
        <authorList>
            <consortium name="The Broad Institute Genomics Platform"/>
            <consortium name="The Broad Institute Genome Sequencing Center for Infectious Disease"/>
            <person name="Wu L."/>
            <person name="Ma J."/>
        </authorList>
    </citation>
    <scope>NUCLEOTIDE SEQUENCE [LARGE SCALE GENOMIC DNA]</scope>
    <source>
        <strain evidence="3">JCM 4087</strain>
    </source>
</reference>
<evidence type="ECO:0008006" key="4">
    <source>
        <dbReference type="Google" id="ProtNLM"/>
    </source>
</evidence>